<keyword evidence="2" id="KW-1185">Reference proteome</keyword>
<proteinExistence type="predicted"/>
<dbReference type="Proteomes" id="UP001060085">
    <property type="component" value="Linkage Group LG01"/>
</dbReference>
<accession>A0ACC0CAP1</accession>
<name>A0ACC0CAP1_CATRO</name>
<reference evidence="2" key="1">
    <citation type="journal article" date="2023" name="Nat. Plants">
        <title>Single-cell RNA sequencing provides a high-resolution roadmap for understanding the multicellular compartmentation of specialized metabolism.</title>
        <authorList>
            <person name="Sun S."/>
            <person name="Shen X."/>
            <person name="Li Y."/>
            <person name="Li Y."/>
            <person name="Wang S."/>
            <person name="Li R."/>
            <person name="Zhang H."/>
            <person name="Shen G."/>
            <person name="Guo B."/>
            <person name="Wei J."/>
            <person name="Xu J."/>
            <person name="St-Pierre B."/>
            <person name="Chen S."/>
            <person name="Sun C."/>
        </authorList>
    </citation>
    <scope>NUCLEOTIDE SEQUENCE [LARGE SCALE GENOMIC DNA]</scope>
</reference>
<protein>
    <submittedName>
        <fullName evidence="1">Uncharacterized protein</fullName>
    </submittedName>
</protein>
<organism evidence="1 2">
    <name type="scientific">Catharanthus roseus</name>
    <name type="common">Madagascar periwinkle</name>
    <name type="synonym">Vinca rosea</name>
    <dbReference type="NCBI Taxonomy" id="4058"/>
    <lineage>
        <taxon>Eukaryota</taxon>
        <taxon>Viridiplantae</taxon>
        <taxon>Streptophyta</taxon>
        <taxon>Embryophyta</taxon>
        <taxon>Tracheophyta</taxon>
        <taxon>Spermatophyta</taxon>
        <taxon>Magnoliopsida</taxon>
        <taxon>eudicotyledons</taxon>
        <taxon>Gunneridae</taxon>
        <taxon>Pentapetalae</taxon>
        <taxon>asterids</taxon>
        <taxon>lamiids</taxon>
        <taxon>Gentianales</taxon>
        <taxon>Apocynaceae</taxon>
        <taxon>Rauvolfioideae</taxon>
        <taxon>Vinceae</taxon>
        <taxon>Catharanthinae</taxon>
        <taxon>Catharanthus</taxon>
    </lineage>
</organism>
<dbReference type="EMBL" id="CM044701">
    <property type="protein sequence ID" value="KAI5681996.1"/>
    <property type="molecule type" value="Genomic_DNA"/>
</dbReference>
<comment type="caution">
    <text evidence="1">The sequence shown here is derived from an EMBL/GenBank/DDBJ whole genome shotgun (WGS) entry which is preliminary data.</text>
</comment>
<evidence type="ECO:0000313" key="1">
    <source>
        <dbReference type="EMBL" id="KAI5681996.1"/>
    </source>
</evidence>
<sequence>MCNLEGFPSSSKPSFLFFIISSMNATISLAKVPSYSLIFFALALNFRDSSRDEGGKLAYKSIKTIYFFPSNSYLSFEIYFKEIKLFSLVFMENGYQFYFLKSLGTLLEKKHLIEFNSNSCAIPRVDECHFNIVIMNMEKELGNFIKDLPIGLSLIPSLMCYEISFMQLKLFLESYLSHVSII</sequence>
<evidence type="ECO:0000313" key="2">
    <source>
        <dbReference type="Proteomes" id="UP001060085"/>
    </source>
</evidence>
<gene>
    <name evidence="1" type="ORF">M9H77_03224</name>
</gene>